<dbReference type="EMBL" id="JACSDZ010000004">
    <property type="protein sequence ID" value="KAF7406204.1"/>
    <property type="molecule type" value="Genomic_DNA"/>
</dbReference>
<evidence type="ECO:0000313" key="1">
    <source>
        <dbReference type="EMBL" id="KAF7406204.1"/>
    </source>
</evidence>
<sequence length="70" mass="7497">MKNTNLFEHQEDTGWISLTNRAGDADGEGGVGWLMNRSNARMLFQSPGVSTGRVDSIVSTPSLQAMGNQG</sequence>
<proteinExistence type="predicted"/>
<gene>
    <name evidence="1" type="ORF">HZH68_005573</name>
</gene>
<dbReference type="AlphaFoldDB" id="A0A834NFM0"/>
<accession>A0A834NFM0</accession>
<organism evidence="1 2">
    <name type="scientific">Vespula germanica</name>
    <name type="common">German yellow jacket</name>
    <name type="synonym">Paravespula germanica</name>
    <dbReference type="NCBI Taxonomy" id="30212"/>
    <lineage>
        <taxon>Eukaryota</taxon>
        <taxon>Metazoa</taxon>
        <taxon>Ecdysozoa</taxon>
        <taxon>Arthropoda</taxon>
        <taxon>Hexapoda</taxon>
        <taxon>Insecta</taxon>
        <taxon>Pterygota</taxon>
        <taxon>Neoptera</taxon>
        <taxon>Endopterygota</taxon>
        <taxon>Hymenoptera</taxon>
        <taxon>Apocrita</taxon>
        <taxon>Aculeata</taxon>
        <taxon>Vespoidea</taxon>
        <taxon>Vespidae</taxon>
        <taxon>Vespinae</taxon>
        <taxon>Vespula</taxon>
    </lineage>
</organism>
<comment type="caution">
    <text evidence="1">The sequence shown here is derived from an EMBL/GenBank/DDBJ whole genome shotgun (WGS) entry which is preliminary data.</text>
</comment>
<evidence type="ECO:0000313" key="2">
    <source>
        <dbReference type="Proteomes" id="UP000617340"/>
    </source>
</evidence>
<name>A0A834NFM0_VESGE</name>
<reference evidence="1" key="1">
    <citation type="journal article" date="2020" name="G3 (Bethesda)">
        <title>High-Quality Assemblies for Three Invasive Social Wasps from the &lt;i&gt;Vespula&lt;/i&gt; Genus.</title>
        <authorList>
            <person name="Harrop T.W.R."/>
            <person name="Guhlin J."/>
            <person name="McLaughlin G.M."/>
            <person name="Permina E."/>
            <person name="Stockwell P."/>
            <person name="Gilligan J."/>
            <person name="Le Lec M.F."/>
            <person name="Gruber M.A.M."/>
            <person name="Quinn O."/>
            <person name="Lovegrove M."/>
            <person name="Duncan E.J."/>
            <person name="Remnant E.J."/>
            <person name="Van Eeckhoven J."/>
            <person name="Graham B."/>
            <person name="Knapp R.A."/>
            <person name="Langford K.W."/>
            <person name="Kronenberg Z."/>
            <person name="Press M.O."/>
            <person name="Eacker S.M."/>
            <person name="Wilson-Rankin E.E."/>
            <person name="Purcell J."/>
            <person name="Lester P.J."/>
            <person name="Dearden P.K."/>
        </authorList>
    </citation>
    <scope>NUCLEOTIDE SEQUENCE</scope>
    <source>
        <strain evidence="1">Linc-1</strain>
    </source>
</reference>
<keyword evidence="2" id="KW-1185">Reference proteome</keyword>
<dbReference type="Proteomes" id="UP000617340">
    <property type="component" value="Unassembled WGS sequence"/>
</dbReference>
<protein>
    <submittedName>
        <fullName evidence="1">Uncharacterized protein</fullName>
    </submittedName>
</protein>